<sequence length="103" mass="12525">MRRPVEPKQYTSKKYADTLRRHGIRQSVGRTGICYDNSLAESFFATLKNERTHRTQYPTREHARRDIIRYIEFWYNPRRRHSALGYRSPHQARNDYLKRRQAA</sequence>
<dbReference type="Gene3D" id="3.30.420.10">
    <property type="entry name" value="Ribonuclease H-like superfamily/Ribonuclease H"/>
    <property type="match status" value="1"/>
</dbReference>
<dbReference type="PROSITE" id="PS50994">
    <property type="entry name" value="INTEGRASE"/>
    <property type="match status" value="1"/>
</dbReference>
<protein>
    <recommendedName>
        <fullName evidence="2">Integrase catalytic domain-containing protein</fullName>
    </recommendedName>
</protein>
<comment type="caution">
    <text evidence="3">The sequence shown here is derived from an EMBL/GenBank/DDBJ whole genome shotgun (WGS) entry which is preliminary data.</text>
</comment>
<dbReference type="InterPro" id="IPR050900">
    <property type="entry name" value="Transposase_IS3/IS150/IS904"/>
</dbReference>
<dbReference type="SUPFAM" id="SSF53098">
    <property type="entry name" value="Ribonuclease H-like"/>
    <property type="match status" value="1"/>
</dbReference>
<evidence type="ECO:0000313" key="3">
    <source>
        <dbReference type="EMBL" id="GAA0969594.1"/>
    </source>
</evidence>
<evidence type="ECO:0000313" key="4">
    <source>
        <dbReference type="Proteomes" id="UP001500665"/>
    </source>
</evidence>
<evidence type="ECO:0000259" key="2">
    <source>
        <dbReference type="PROSITE" id="PS50994"/>
    </source>
</evidence>
<dbReference type="PANTHER" id="PTHR46889">
    <property type="entry name" value="TRANSPOSASE INSF FOR INSERTION SEQUENCE IS3B-RELATED"/>
    <property type="match status" value="1"/>
</dbReference>
<proteinExistence type="predicted"/>
<accession>A0ABN1S1S7</accession>
<keyword evidence="4" id="KW-1185">Reference proteome</keyword>
<dbReference type="Proteomes" id="UP001500665">
    <property type="component" value="Unassembled WGS sequence"/>
</dbReference>
<feature type="compositionally biased region" description="Basic and acidic residues" evidence="1">
    <location>
        <begin position="92"/>
        <end position="103"/>
    </location>
</feature>
<dbReference type="InterPro" id="IPR001584">
    <property type="entry name" value="Integrase_cat-core"/>
</dbReference>
<dbReference type="PANTHER" id="PTHR46889:SF4">
    <property type="entry name" value="TRANSPOSASE INSO FOR INSERTION SEQUENCE ELEMENT IS911B-RELATED"/>
    <property type="match status" value="1"/>
</dbReference>
<dbReference type="Pfam" id="PF13683">
    <property type="entry name" value="rve_3"/>
    <property type="match status" value="1"/>
</dbReference>
<gene>
    <name evidence="3" type="ORF">GCM10009550_76480</name>
</gene>
<reference evidence="3 4" key="1">
    <citation type="journal article" date="2019" name="Int. J. Syst. Evol. Microbiol.">
        <title>The Global Catalogue of Microorganisms (GCM) 10K type strain sequencing project: providing services to taxonomists for standard genome sequencing and annotation.</title>
        <authorList>
            <consortium name="The Broad Institute Genomics Platform"/>
            <consortium name="The Broad Institute Genome Sequencing Center for Infectious Disease"/>
            <person name="Wu L."/>
            <person name="Ma J."/>
        </authorList>
    </citation>
    <scope>NUCLEOTIDE SEQUENCE [LARGE SCALE GENOMIC DNA]</scope>
    <source>
        <strain evidence="3 4">JCM 10696</strain>
    </source>
</reference>
<organism evidence="3 4">
    <name type="scientific">Actinocorallia libanotica</name>
    <dbReference type="NCBI Taxonomy" id="46162"/>
    <lineage>
        <taxon>Bacteria</taxon>
        <taxon>Bacillati</taxon>
        <taxon>Actinomycetota</taxon>
        <taxon>Actinomycetes</taxon>
        <taxon>Streptosporangiales</taxon>
        <taxon>Thermomonosporaceae</taxon>
        <taxon>Actinocorallia</taxon>
    </lineage>
</organism>
<dbReference type="InterPro" id="IPR012337">
    <property type="entry name" value="RNaseH-like_sf"/>
</dbReference>
<feature type="region of interest" description="Disordered" evidence="1">
    <location>
        <begin position="84"/>
        <end position="103"/>
    </location>
</feature>
<dbReference type="InterPro" id="IPR036397">
    <property type="entry name" value="RNaseH_sf"/>
</dbReference>
<feature type="domain" description="Integrase catalytic" evidence="2">
    <location>
        <begin position="1"/>
        <end position="97"/>
    </location>
</feature>
<dbReference type="EMBL" id="BAAAHH010000066">
    <property type="protein sequence ID" value="GAA0969594.1"/>
    <property type="molecule type" value="Genomic_DNA"/>
</dbReference>
<name>A0ABN1S1S7_9ACTN</name>
<evidence type="ECO:0000256" key="1">
    <source>
        <dbReference type="SAM" id="MobiDB-lite"/>
    </source>
</evidence>